<dbReference type="EMBL" id="QEFB01000001">
    <property type="protein sequence ID" value="PWC08335.1"/>
    <property type="molecule type" value="Genomic_DNA"/>
</dbReference>
<dbReference type="InterPro" id="IPR041678">
    <property type="entry name" value="TetR_C_16"/>
</dbReference>
<keyword evidence="3" id="KW-0804">Transcription</keyword>
<dbReference type="Proteomes" id="UP000244962">
    <property type="component" value="Unassembled WGS sequence"/>
</dbReference>
<dbReference type="PANTHER" id="PTHR30055:SF234">
    <property type="entry name" value="HTH-TYPE TRANSCRIPTIONAL REGULATOR BETI"/>
    <property type="match status" value="1"/>
</dbReference>
<gene>
    <name evidence="6" type="ORF">DF223_03065</name>
</gene>
<evidence type="ECO:0000256" key="4">
    <source>
        <dbReference type="PROSITE-ProRule" id="PRU00335"/>
    </source>
</evidence>
<dbReference type="Pfam" id="PF00440">
    <property type="entry name" value="TetR_N"/>
    <property type="match status" value="1"/>
</dbReference>
<dbReference type="AlphaFoldDB" id="A0A2U1THI2"/>
<keyword evidence="2 4" id="KW-0238">DNA-binding</keyword>
<comment type="caution">
    <text evidence="6">The sequence shown here is derived from an EMBL/GenBank/DDBJ whole genome shotgun (WGS) entry which is preliminary data.</text>
</comment>
<dbReference type="PANTHER" id="PTHR30055">
    <property type="entry name" value="HTH-TYPE TRANSCRIPTIONAL REGULATOR RUTR"/>
    <property type="match status" value="1"/>
</dbReference>
<keyword evidence="7" id="KW-1185">Reference proteome</keyword>
<accession>A0A2U1THI2</accession>
<proteinExistence type="predicted"/>
<evidence type="ECO:0000313" key="6">
    <source>
        <dbReference type="EMBL" id="PWC08335.1"/>
    </source>
</evidence>
<dbReference type="GO" id="GO:0003700">
    <property type="term" value="F:DNA-binding transcription factor activity"/>
    <property type="evidence" value="ECO:0007669"/>
    <property type="project" value="TreeGrafter"/>
</dbReference>
<dbReference type="Pfam" id="PF17920">
    <property type="entry name" value="TetR_C_16"/>
    <property type="match status" value="1"/>
</dbReference>
<evidence type="ECO:0000256" key="3">
    <source>
        <dbReference type="ARBA" id="ARBA00023163"/>
    </source>
</evidence>
<evidence type="ECO:0000259" key="5">
    <source>
        <dbReference type="PROSITE" id="PS50977"/>
    </source>
</evidence>
<dbReference type="InterPro" id="IPR009057">
    <property type="entry name" value="Homeodomain-like_sf"/>
</dbReference>
<dbReference type="InterPro" id="IPR050109">
    <property type="entry name" value="HTH-type_TetR-like_transc_reg"/>
</dbReference>
<dbReference type="RefSeq" id="WP_108962119.1">
    <property type="nucleotide sequence ID" value="NZ_QEFB01000001.1"/>
</dbReference>
<dbReference type="SUPFAM" id="SSF46689">
    <property type="entry name" value="Homeodomain-like"/>
    <property type="match status" value="1"/>
</dbReference>
<feature type="DNA-binding region" description="H-T-H motif" evidence="4">
    <location>
        <begin position="36"/>
        <end position="55"/>
    </location>
</feature>
<evidence type="ECO:0000313" key="7">
    <source>
        <dbReference type="Proteomes" id="UP000244962"/>
    </source>
</evidence>
<protein>
    <recommendedName>
        <fullName evidence="5">HTH tetR-type domain-containing protein</fullName>
    </recommendedName>
</protein>
<organism evidence="6 7">
    <name type="scientific">Mycetocola zhujimingii</name>
    <dbReference type="NCBI Taxonomy" id="2079792"/>
    <lineage>
        <taxon>Bacteria</taxon>
        <taxon>Bacillati</taxon>
        <taxon>Actinomycetota</taxon>
        <taxon>Actinomycetes</taxon>
        <taxon>Micrococcales</taxon>
        <taxon>Microbacteriaceae</taxon>
        <taxon>Mycetocola</taxon>
    </lineage>
</organism>
<dbReference type="GO" id="GO:0000976">
    <property type="term" value="F:transcription cis-regulatory region binding"/>
    <property type="evidence" value="ECO:0007669"/>
    <property type="project" value="TreeGrafter"/>
</dbReference>
<dbReference type="PROSITE" id="PS50977">
    <property type="entry name" value="HTH_TETR_2"/>
    <property type="match status" value="1"/>
</dbReference>
<dbReference type="Gene3D" id="1.10.357.10">
    <property type="entry name" value="Tetracycline Repressor, domain 2"/>
    <property type="match status" value="1"/>
</dbReference>
<dbReference type="InterPro" id="IPR001647">
    <property type="entry name" value="HTH_TetR"/>
</dbReference>
<dbReference type="InterPro" id="IPR036271">
    <property type="entry name" value="Tet_transcr_reg_TetR-rel_C_sf"/>
</dbReference>
<keyword evidence="1" id="KW-0805">Transcription regulation</keyword>
<reference evidence="7" key="1">
    <citation type="submission" date="2018-04" db="EMBL/GenBank/DDBJ databases">
        <authorList>
            <person name="Liu S."/>
            <person name="Wang Z."/>
            <person name="Li J."/>
        </authorList>
    </citation>
    <scope>NUCLEOTIDE SEQUENCE [LARGE SCALE GENOMIC DNA]</scope>
    <source>
        <strain evidence="7">622</strain>
    </source>
</reference>
<evidence type="ECO:0000256" key="1">
    <source>
        <dbReference type="ARBA" id="ARBA00023015"/>
    </source>
</evidence>
<evidence type="ECO:0000256" key="2">
    <source>
        <dbReference type="ARBA" id="ARBA00023125"/>
    </source>
</evidence>
<dbReference type="PRINTS" id="PR00455">
    <property type="entry name" value="HTHTETR"/>
</dbReference>
<dbReference type="SUPFAM" id="SSF48498">
    <property type="entry name" value="Tetracyclin repressor-like, C-terminal domain"/>
    <property type="match status" value="1"/>
</dbReference>
<sequence length="194" mass="20840">MATTPRQRRSDGQRTREILLQAAIGCFADHGIDGVGIRAIASRAGTDPALVSRYFGSKEGLFGAALDKVYDEHRQGFIRIVTATPSERLGRALAEVAMSSDSSETAFRFFLRATLSPTTVALVTEHVIAPGEALLTDNLQGDDRVERARAIVSLMIGAATTLTLSTLPSIPRDRYIEILEAALQTVIDASPIDA</sequence>
<feature type="domain" description="HTH tetR-type" evidence="5">
    <location>
        <begin position="13"/>
        <end position="73"/>
    </location>
</feature>
<name>A0A2U1THI2_9MICO</name>